<evidence type="ECO:0000313" key="2">
    <source>
        <dbReference type="EMBL" id="GHB88059.1"/>
    </source>
</evidence>
<name>A0A8J3DE32_9BACT</name>
<dbReference type="Gene3D" id="2.40.128.490">
    <property type="entry name" value="Uncharacterised protein PF14869, DUF4488"/>
    <property type="match status" value="1"/>
</dbReference>
<dbReference type="EMBL" id="BMXF01000009">
    <property type="protein sequence ID" value="GHB88059.1"/>
    <property type="molecule type" value="Genomic_DNA"/>
</dbReference>
<feature type="chain" id="PRO_5035298566" description="Membrane or secreted protein" evidence="1">
    <location>
        <begin position="22"/>
        <end position="239"/>
    </location>
</feature>
<reference evidence="2 3" key="1">
    <citation type="journal article" date="2014" name="Int. J. Syst. Evol. Microbiol.">
        <title>Complete genome sequence of Corynebacterium casei LMG S-19264T (=DSM 44701T), isolated from a smear-ripened cheese.</title>
        <authorList>
            <consortium name="US DOE Joint Genome Institute (JGI-PGF)"/>
            <person name="Walter F."/>
            <person name="Albersmeier A."/>
            <person name="Kalinowski J."/>
            <person name="Ruckert C."/>
        </authorList>
    </citation>
    <scope>NUCLEOTIDE SEQUENCE [LARGE SCALE GENOMIC DNA]</scope>
    <source>
        <strain evidence="2 3">KCTC 12866</strain>
    </source>
</reference>
<proteinExistence type="predicted"/>
<keyword evidence="3" id="KW-1185">Reference proteome</keyword>
<protein>
    <recommendedName>
        <fullName evidence="4">Membrane or secreted protein</fullName>
    </recommendedName>
</protein>
<feature type="signal peptide" evidence="1">
    <location>
        <begin position="1"/>
        <end position="21"/>
    </location>
</feature>
<organism evidence="2 3">
    <name type="scientific">Persicitalea jodogahamensis</name>
    <dbReference type="NCBI Taxonomy" id="402147"/>
    <lineage>
        <taxon>Bacteria</taxon>
        <taxon>Pseudomonadati</taxon>
        <taxon>Bacteroidota</taxon>
        <taxon>Cytophagia</taxon>
        <taxon>Cytophagales</taxon>
        <taxon>Spirosomataceae</taxon>
        <taxon>Persicitalea</taxon>
    </lineage>
</organism>
<comment type="caution">
    <text evidence="2">The sequence shown here is derived from an EMBL/GenBank/DDBJ whole genome shotgun (WGS) entry which is preliminary data.</text>
</comment>
<dbReference type="Proteomes" id="UP000598271">
    <property type="component" value="Unassembled WGS sequence"/>
</dbReference>
<evidence type="ECO:0000256" key="1">
    <source>
        <dbReference type="SAM" id="SignalP"/>
    </source>
</evidence>
<dbReference type="RefSeq" id="WP_189568916.1">
    <property type="nucleotide sequence ID" value="NZ_BMXF01000009.1"/>
</dbReference>
<dbReference type="AlphaFoldDB" id="A0A8J3DE32"/>
<keyword evidence="1" id="KW-0732">Signal</keyword>
<evidence type="ECO:0000313" key="3">
    <source>
        <dbReference type="Proteomes" id="UP000598271"/>
    </source>
</evidence>
<accession>A0A8J3DE32</accession>
<gene>
    <name evidence="2" type="ORF">GCM10007390_50100</name>
</gene>
<sequence length="239" mass="27081">MKKTVLPFLLSFVLLYSSADAQSIKGAWRSQQPNNSIASLIVADDYLMIASYSILNKYFDRTEGGSFTMQGDQMTYTTEFNTNDTARINKSVVYTVIRKDSILTLRGEDEELVWMLVDDARDKPMAGTWHITGRAKDGTGEMMEIHQTGTRKTLKILSGTRFQWAAIDPAVKGFYGTGGGTYDIKNGKYTEHIQFFSRDRFRVGADLTFDWQLTDGKWDHSGKSSKGDPIHEVWEKINE</sequence>
<evidence type="ECO:0008006" key="4">
    <source>
        <dbReference type="Google" id="ProtNLM"/>
    </source>
</evidence>